<evidence type="ECO:0000313" key="3">
    <source>
        <dbReference type="EMBL" id="QAY69015.1"/>
    </source>
</evidence>
<dbReference type="PANTHER" id="PTHR43685:SF2">
    <property type="entry name" value="GLYCOSYLTRANSFERASE 2-LIKE DOMAIN-CONTAINING PROTEIN"/>
    <property type="match status" value="1"/>
</dbReference>
<name>A0A4P6F1L5_9MICO</name>
<keyword evidence="3" id="KW-0808">Transferase</keyword>
<dbReference type="InterPro" id="IPR001173">
    <property type="entry name" value="Glyco_trans_2-like"/>
</dbReference>
<evidence type="ECO:0000259" key="2">
    <source>
        <dbReference type="Pfam" id="PF00535"/>
    </source>
</evidence>
<dbReference type="PANTHER" id="PTHR43685">
    <property type="entry name" value="GLYCOSYLTRANSFERASE"/>
    <property type="match status" value="1"/>
</dbReference>
<reference evidence="3 4" key="1">
    <citation type="submission" date="2019-01" db="EMBL/GenBank/DDBJ databases">
        <title>Genome sequencing of strain FW10M-9.</title>
        <authorList>
            <person name="Heo J."/>
            <person name="Kim S.-J."/>
            <person name="Kim J.-S."/>
            <person name="Hong S.-B."/>
            <person name="Kwon S.-W."/>
        </authorList>
    </citation>
    <scope>NUCLEOTIDE SEQUENCE [LARGE SCALE GENOMIC DNA]</scope>
    <source>
        <strain evidence="3 4">FW10M-9</strain>
    </source>
</reference>
<keyword evidence="4" id="KW-1185">Reference proteome</keyword>
<dbReference type="Gene3D" id="3.90.550.10">
    <property type="entry name" value="Spore Coat Polysaccharide Biosynthesis Protein SpsA, Chain A"/>
    <property type="match status" value="1"/>
</dbReference>
<dbReference type="AlphaFoldDB" id="A0A4P6F1L5"/>
<dbReference type="InterPro" id="IPR029044">
    <property type="entry name" value="Nucleotide-diphossugar_trans"/>
</dbReference>
<evidence type="ECO:0000256" key="1">
    <source>
        <dbReference type="SAM" id="MobiDB-lite"/>
    </source>
</evidence>
<feature type="compositionally biased region" description="Basic residues" evidence="1">
    <location>
        <begin position="1"/>
        <end position="12"/>
    </location>
</feature>
<dbReference type="OrthoDB" id="3177103at2"/>
<dbReference type="SUPFAM" id="SSF53448">
    <property type="entry name" value="Nucleotide-diphospho-sugar transferases"/>
    <property type="match status" value="1"/>
</dbReference>
<accession>A0A4P6F1L5</accession>
<dbReference type="InterPro" id="IPR050834">
    <property type="entry name" value="Glycosyltransf_2"/>
</dbReference>
<dbReference type="Proteomes" id="UP000292118">
    <property type="component" value="Chromosome"/>
</dbReference>
<proteinExistence type="predicted"/>
<dbReference type="GO" id="GO:0044010">
    <property type="term" value="P:single-species biofilm formation"/>
    <property type="evidence" value="ECO:0007669"/>
    <property type="project" value="TreeGrafter"/>
</dbReference>
<dbReference type="GO" id="GO:0016740">
    <property type="term" value="F:transferase activity"/>
    <property type="evidence" value="ECO:0007669"/>
    <property type="project" value="UniProtKB-KW"/>
</dbReference>
<gene>
    <name evidence="3" type="ORF">ET471_02285</name>
</gene>
<protein>
    <submittedName>
        <fullName evidence="3">Glycosyltransferase</fullName>
    </submittedName>
</protein>
<sequence>MPSQCSRRRCPLGHHGQLKDARSEATGLCPTSSSPADSPGAHVSDTDEPLVSVVVATDRGGPFLAEALHSAVGQTYGRIEIVVVDDGASDPETIAAIVAREPRVRLVRQRNTGVSVARNAGVALTSGDLLVFLDDDDRWHPDRIRRQVDALLSNPDAVLSYCGMRSIDAHGSELVAADQFQVADAHEVLQRRTGIILPNIMIRRSAFVRVGGFHPAFRRAQDLDLVLKAALEGDFVFVPDTLVDYRTHSGNNTSRHRELVRSIDHVIRLHRWNALEKGRLDIVADHDISLRANARFTAWSSARAARRLAKSGHVLAALGELLWSVRAAPTAPFEWVRHRLPRWRTDTRQRR</sequence>
<feature type="region of interest" description="Disordered" evidence="1">
    <location>
        <begin position="1"/>
        <end position="46"/>
    </location>
</feature>
<dbReference type="Pfam" id="PF00535">
    <property type="entry name" value="Glycos_transf_2"/>
    <property type="match status" value="1"/>
</dbReference>
<evidence type="ECO:0000313" key="4">
    <source>
        <dbReference type="Proteomes" id="UP000292118"/>
    </source>
</evidence>
<feature type="domain" description="Glycosyltransferase 2-like" evidence="2">
    <location>
        <begin position="52"/>
        <end position="207"/>
    </location>
</feature>
<organism evidence="3 4">
    <name type="scientific">Xylanimonas protaetiae</name>
    <dbReference type="NCBI Taxonomy" id="2509457"/>
    <lineage>
        <taxon>Bacteria</taxon>
        <taxon>Bacillati</taxon>
        <taxon>Actinomycetota</taxon>
        <taxon>Actinomycetes</taxon>
        <taxon>Micrococcales</taxon>
        <taxon>Promicromonosporaceae</taxon>
        <taxon>Xylanimonas</taxon>
    </lineage>
</organism>
<dbReference type="EMBL" id="CP035493">
    <property type="protein sequence ID" value="QAY69015.1"/>
    <property type="molecule type" value="Genomic_DNA"/>
</dbReference>
<dbReference type="KEGG" id="xya:ET471_02285"/>